<evidence type="ECO:0000313" key="4">
    <source>
        <dbReference type="EMBL" id="QFY62800.1"/>
    </source>
</evidence>
<comment type="catalytic activity">
    <reaction evidence="2">
        <text>2 GTP = 3',3'-c-di-GMP + 2 diphosphate</text>
        <dbReference type="Rhea" id="RHEA:24898"/>
        <dbReference type="ChEBI" id="CHEBI:33019"/>
        <dbReference type="ChEBI" id="CHEBI:37565"/>
        <dbReference type="ChEBI" id="CHEBI:58805"/>
        <dbReference type="EC" id="2.7.7.65"/>
    </reaction>
</comment>
<reference evidence="4 5" key="1">
    <citation type="submission" date="2019-08" db="EMBL/GenBank/DDBJ databases">
        <title>Prosopis cineraria nodule microbiome.</title>
        <authorList>
            <person name="Ali R."/>
            <person name="Chaluvadi S.R."/>
            <person name="Wang X."/>
        </authorList>
    </citation>
    <scope>NUCLEOTIDE SEQUENCE [LARGE SCALE GENOMIC DNA]</scope>
    <source>
        <strain evidence="4 5">BG7</strain>
        <plasmid evidence="4 5">unnamed</plasmid>
    </source>
</reference>
<protein>
    <recommendedName>
        <fullName evidence="1">diguanylate cyclase</fullName>
        <ecNumber evidence="1">2.7.7.65</ecNumber>
    </recommendedName>
</protein>
<dbReference type="EC" id="2.7.7.65" evidence="1"/>
<keyword evidence="5" id="KW-1185">Reference proteome</keyword>
<dbReference type="GO" id="GO:0052621">
    <property type="term" value="F:diguanylate cyclase activity"/>
    <property type="evidence" value="ECO:0007669"/>
    <property type="project" value="UniProtKB-EC"/>
</dbReference>
<dbReference type="AlphaFoldDB" id="A0A5Q0CFA4"/>
<dbReference type="FunFam" id="3.30.70.270:FF:000001">
    <property type="entry name" value="Diguanylate cyclase domain protein"/>
    <property type="match status" value="1"/>
</dbReference>
<dbReference type="InterPro" id="IPR050469">
    <property type="entry name" value="Diguanylate_Cyclase"/>
</dbReference>
<evidence type="ECO:0000313" key="5">
    <source>
        <dbReference type="Proteomes" id="UP000326881"/>
    </source>
</evidence>
<dbReference type="PANTHER" id="PTHR45138">
    <property type="entry name" value="REGULATORY COMPONENTS OF SENSORY TRANSDUCTION SYSTEM"/>
    <property type="match status" value="1"/>
</dbReference>
<dbReference type="RefSeq" id="WP_153272786.1">
    <property type="nucleotide sequence ID" value="NZ_CP043499.1"/>
</dbReference>
<dbReference type="InterPro" id="IPR000160">
    <property type="entry name" value="GGDEF_dom"/>
</dbReference>
<dbReference type="PANTHER" id="PTHR45138:SF9">
    <property type="entry name" value="DIGUANYLATE CYCLASE DGCM-RELATED"/>
    <property type="match status" value="1"/>
</dbReference>
<dbReference type="InterPro" id="IPR043128">
    <property type="entry name" value="Rev_trsase/Diguanyl_cyclase"/>
</dbReference>
<dbReference type="SMART" id="SM00267">
    <property type="entry name" value="GGDEF"/>
    <property type="match status" value="1"/>
</dbReference>
<dbReference type="GO" id="GO:0043709">
    <property type="term" value="P:cell adhesion involved in single-species biofilm formation"/>
    <property type="evidence" value="ECO:0007669"/>
    <property type="project" value="TreeGrafter"/>
</dbReference>
<dbReference type="GO" id="GO:0005886">
    <property type="term" value="C:plasma membrane"/>
    <property type="evidence" value="ECO:0007669"/>
    <property type="project" value="TreeGrafter"/>
</dbReference>
<dbReference type="PROSITE" id="PS50887">
    <property type="entry name" value="GGDEF"/>
    <property type="match status" value="1"/>
</dbReference>
<evidence type="ECO:0000256" key="2">
    <source>
        <dbReference type="ARBA" id="ARBA00034247"/>
    </source>
</evidence>
<proteinExistence type="predicted"/>
<accession>A0A5Q0CFA4</accession>
<dbReference type="InterPro" id="IPR029787">
    <property type="entry name" value="Nucleotide_cyclase"/>
</dbReference>
<dbReference type="Gene3D" id="3.30.70.270">
    <property type="match status" value="1"/>
</dbReference>
<dbReference type="SUPFAM" id="SSF55073">
    <property type="entry name" value="Nucleotide cyclase"/>
    <property type="match status" value="1"/>
</dbReference>
<dbReference type="EMBL" id="CP043499">
    <property type="protein sequence ID" value="QFY62800.1"/>
    <property type="molecule type" value="Genomic_DNA"/>
</dbReference>
<dbReference type="KEGG" id="rgr:FZ934_20815"/>
<dbReference type="NCBIfam" id="TIGR00254">
    <property type="entry name" value="GGDEF"/>
    <property type="match status" value="1"/>
</dbReference>
<gene>
    <name evidence="4" type="ORF">FZ934_20815</name>
</gene>
<dbReference type="CDD" id="cd01949">
    <property type="entry name" value="GGDEF"/>
    <property type="match status" value="1"/>
</dbReference>
<name>A0A5Q0CFA4_9HYPH</name>
<dbReference type="GO" id="GO:1902201">
    <property type="term" value="P:negative regulation of bacterial-type flagellum-dependent cell motility"/>
    <property type="evidence" value="ECO:0007669"/>
    <property type="project" value="TreeGrafter"/>
</dbReference>
<dbReference type="Pfam" id="PF00990">
    <property type="entry name" value="GGDEF"/>
    <property type="match status" value="1"/>
</dbReference>
<dbReference type="OrthoDB" id="9759607at2"/>
<evidence type="ECO:0000259" key="3">
    <source>
        <dbReference type="PROSITE" id="PS50887"/>
    </source>
</evidence>
<sequence>MSAHREREERLRELNERLSALASTDSLTGLTNRRAFDNALAKATGPGRRLSLLMIDVDRFKAYNDGYGHLEGDECLRQVAERLAEAFGLVYGAVAARYGGEEFTVLLPSVDLDEARSLALMTCNSVRALSIPHAFSEKGVVTVSVGIAATTGGSPREILRAADAGLYAAKAAGRGCVRAASEAEGQRQA</sequence>
<organism evidence="4 5">
    <name type="scientific">Rhizobium grahamii</name>
    <dbReference type="NCBI Taxonomy" id="1120045"/>
    <lineage>
        <taxon>Bacteria</taxon>
        <taxon>Pseudomonadati</taxon>
        <taxon>Pseudomonadota</taxon>
        <taxon>Alphaproteobacteria</taxon>
        <taxon>Hyphomicrobiales</taxon>
        <taxon>Rhizobiaceae</taxon>
        <taxon>Rhizobium/Agrobacterium group</taxon>
        <taxon>Rhizobium</taxon>
    </lineage>
</organism>
<keyword evidence="4" id="KW-0614">Plasmid</keyword>
<geneLocation type="plasmid" evidence="4 5">
    <name>unnamed</name>
</geneLocation>
<feature type="domain" description="GGDEF" evidence="3">
    <location>
        <begin position="48"/>
        <end position="182"/>
    </location>
</feature>
<evidence type="ECO:0000256" key="1">
    <source>
        <dbReference type="ARBA" id="ARBA00012528"/>
    </source>
</evidence>
<dbReference type="Proteomes" id="UP000326881">
    <property type="component" value="Plasmid unnamed"/>
</dbReference>